<dbReference type="KEGG" id="mbry:B1812_13600"/>
<organism evidence="2 3">
    <name type="scientific">Methylocystis bryophila</name>
    <dbReference type="NCBI Taxonomy" id="655015"/>
    <lineage>
        <taxon>Bacteria</taxon>
        <taxon>Pseudomonadati</taxon>
        <taxon>Pseudomonadota</taxon>
        <taxon>Alphaproteobacteria</taxon>
        <taxon>Hyphomicrobiales</taxon>
        <taxon>Methylocystaceae</taxon>
        <taxon>Methylocystis</taxon>
    </lineage>
</organism>
<reference evidence="2 3" key="1">
    <citation type="submission" date="2017-02" db="EMBL/GenBank/DDBJ databases">
        <authorList>
            <person name="Peterson S.W."/>
        </authorList>
    </citation>
    <scope>NUCLEOTIDE SEQUENCE [LARGE SCALE GENOMIC DNA]</scope>
    <source>
        <strain evidence="2 3">S285</strain>
    </source>
</reference>
<dbReference type="AlphaFoldDB" id="A0A1W6N195"/>
<proteinExistence type="inferred from homology"/>
<dbReference type="Proteomes" id="UP000193978">
    <property type="component" value="Chromosome"/>
</dbReference>
<comment type="similarity">
    <text evidence="1">Belongs to the BolA/IbaG family.</text>
</comment>
<dbReference type="Pfam" id="PF01722">
    <property type="entry name" value="BolA"/>
    <property type="match status" value="1"/>
</dbReference>
<dbReference type="GO" id="GO:0016226">
    <property type="term" value="P:iron-sulfur cluster assembly"/>
    <property type="evidence" value="ECO:0007669"/>
    <property type="project" value="TreeGrafter"/>
</dbReference>
<dbReference type="Gene3D" id="3.30.300.90">
    <property type="entry name" value="BolA-like"/>
    <property type="match status" value="1"/>
</dbReference>
<dbReference type="EMBL" id="CP019948">
    <property type="protein sequence ID" value="ARN83642.1"/>
    <property type="molecule type" value="Genomic_DNA"/>
</dbReference>
<dbReference type="PIRSF" id="PIRSF003113">
    <property type="entry name" value="BolA"/>
    <property type="match status" value="1"/>
</dbReference>
<protein>
    <submittedName>
        <fullName evidence="2">BolA family transcriptional regulator</fullName>
    </submittedName>
</protein>
<evidence type="ECO:0000313" key="2">
    <source>
        <dbReference type="EMBL" id="ARN83642.1"/>
    </source>
</evidence>
<name>A0A1W6N195_9HYPH</name>
<dbReference type="RefSeq" id="WP_085773716.1">
    <property type="nucleotide sequence ID" value="NZ_AP027149.1"/>
</dbReference>
<dbReference type="SUPFAM" id="SSF82657">
    <property type="entry name" value="BolA-like"/>
    <property type="match status" value="1"/>
</dbReference>
<dbReference type="InterPro" id="IPR036065">
    <property type="entry name" value="BolA-like_sf"/>
</dbReference>
<evidence type="ECO:0000313" key="3">
    <source>
        <dbReference type="Proteomes" id="UP000193978"/>
    </source>
</evidence>
<dbReference type="STRING" id="655015.B1812_13600"/>
<dbReference type="PANTHER" id="PTHR46230:SF7">
    <property type="entry name" value="BOLA-LIKE PROTEIN 1"/>
    <property type="match status" value="1"/>
</dbReference>
<keyword evidence="3" id="KW-1185">Reference proteome</keyword>
<dbReference type="OrthoDB" id="9811118at2"/>
<sequence length="93" mass="10116">MSDGAVKQLIEERLGQGLEPTRLLVTDDSGRHAGHAGHRPGAETHFRVEIVSSAFSGKSRLERHRLVNDLLKDAFAAGMHALELKAKAPDEAH</sequence>
<gene>
    <name evidence="2" type="ORF">B1812_13600</name>
</gene>
<accession>A0A1W6N195</accession>
<dbReference type="PANTHER" id="PTHR46230">
    <property type="match status" value="1"/>
</dbReference>
<evidence type="ECO:0000256" key="1">
    <source>
        <dbReference type="RuleBase" id="RU003860"/>
    </source>
</evidence>
<dbReference type="InterPro" id="IPR002634">
    <property type="entry name" value="BolA"/>
</dbReference>